<feature type="region of interest" description="Disordered" evidence="1">
    <location>
        <begin position="423"/>
        <end position="466"/>
    </location>
</feature>
<dbReference type="InterPro" id="IPR021109">
    <property type="entry name" value="Peptidase_aspartic_dom_sf"/>
</dbReference>
<dbReference type="InterPro" id="IPR006527">
    <property type="entry name" value="F-box-assoc_dom_typ1"/>
</dbReference>
<organism evidence="4 5">
    <name type="scientific">Glycine soja</name>
    <name type="common">Wild soybean</name>
    <dbReference type="NCBI Taxonomy" id="3848"/>
    <lineage>
        <taxon>Eukaryota</taxon>
        <taxon>Viridiplantae</taxon>
        <taxon>Streptophyta</taxon>
        <taxon>Embryophyta</taxon>
        <taxon>Tracheophyta</taxon>
        <taxon>Spermatophyta</taxon>
        <taxon>Magnoliopsida</taxon>
        <taxon>eudicotyledons</taxon>
        <taxon>Gunneridae</taxon>
        <taxon>Pentapetalae</taxon>
        <taxon>rosids</taxon>
        <taxon>fabids</taxon>
        <taxon>Fabales</taxon>
        <taxon>Fabaceae</taxon>
        <taxon>Papilionoideae</taxon>
        <taxon>50 kb inversion clade</taxon>
        <taxon>NPAAA clade</taxon>
        <taxon>indigoferoid/millettioid clade</taxon>
        <taxon>Phaseoleae</taxon>
        <taxon>Glycine</taxon>
        <taxon>Glycine subgen. Soja</taxon>
    </lineage>
</organism>
<dbReference type="Gene3D" id="2.40.70.10">
    <property type="entry name" value="Acid Proteases"/>
    <property type="match status" value="1"/>
</dbReference>
<feature type="region of interest" description="Disordered" evidence="1">
    <location>
        <begin position="504"/>
        <end position="531"/>
    </location>
</feature>
<evidence type="ECO:0000259" key="3">
    <source>
        <dbReference type="Pfam" id="PF07734"/>
    </source>
</evidence>
<dbReference type="InterPro" id="IPR050796">
    <property type="entry name" value="SCF_F-box_component"/>
</dbReference>
<evidence type="ECO:0000313" key="5">
    <source>
        <dbReference type="Proteomes" id="UP000289340"/>
    </source>
</evidence>
<dbReference type="PANTHER" id="PTHR31672">
    <property type="entry name" value="BNACNNG10540D PROTEIN"/>
    <property type="match status" value="1"/>
</dbReference>
<reference evidence="4 5" key="1">
    <citation type="submission" date="2018-09" db="EMBL/GenBank/DDBJ databases">
        <title>A high-quality reference genome of wild soybean provides a powerful tool to mine soybean genomes.</title>
        <authorList>
            <person name="Xie M."/>
            <person name="Chung C.Y.L."/>
            <person name="Li M.-W."/>
            <person name="Wong F.-L."/>
            <person name="Chan T.-F."/>
            <person name="Lam H.-M."/>
        </authorList>
    </citation>
    <scope>NUCLEOTIDE SEQUENCE [LARGE SCALE GENOMIC DNA]</scope>
    <source>
        <strain evidence="5">cv. W05</strain>
        <tissue evidence="4">Hypocotyl of etiolated seedlings</tissue>
    </source>
</reference>
<dbReference type="InterPro" id="IPR036047">
    <property type="entry name" value="F-box-like_dom_sf"/>
</dbReference>
<evidence type="ECO:0000259" key="2">
    <source>
        <dbReference type="Pfam" id="PF00646"/>
    </source>
</evidence>
<dbReference type="NCBIfam" id="TIGR01640">
    <property type="entry name" value="F_box_assoc_1"/>
    <property type="match status" value="1"/>
</dbReference>
<name>A0A445EYE8_GLYSO</name>
<dbReference type="Proteomes" id="UP000289340">
    <property type="component" value="Unassembled WGS sequence"/>
</dbReference>
<dbReference type="InterPro" id="IPR001810">
    <property type="entry name" value="F-box_dom"/>
</dbReference>
<accession>A0A445EYE8</accession>
<comment type="caution">
    <text evidence="4">The sequence shown here is derived from an EMBL/GenBank/DDBJ whole genome shotgun (WGS) entry which is preliminary data.</text>
</comment>
<dbReference type="AlphaFoldDB" id="A0A445EYE8"/>
<dbReference type="Pfam" id="PF00646">
    <property type="entry name" value="F-box"/>
    <property type="match status" value="1"/>
</dbReference>
<dbReference type="CDD" id="cd22157">
    <property type="entry name" value="F-box_AtFBW1-like"/>
    <property type="match status" value="1"/>
</dbReference>
<dbReference type="InterPro" id="IPR017451">
    <property type="entry name" value="F-box-assoc_interact_dom"/>
</dbReference>
<sequence length="750" mass="84520">MRSEKKSCSPLLFDELIKEILSRLPVKPLIQFKCVYKGWNSLMSDPYFIKLHLNKSAAKDDLEHLQLMKNVCLGSIPEIHMESCDVSSLFHSLQIETFLFNFANMPDYHLVGSCNGLHCGVSEMPEGYRVCLWNKETRVISRELPTLSFSPGIGRRTMFGFGYDPSSDKYKVVAIALTMLSLDVSQKTEMKVYGAGDSSWRNLKGFPVLWTLPKVGGVYLSGTLNWVVIKGKETIHSEIVIISVDLEKETCRSLFLPDDFCFFDTNIGVFRDSLCVWQDSNTHLGLWQMRKFGDDKSWIQLINFSYLHLNIRPNEEKSMILPLCMSNNGDFFMLKFTRNADDEYQTILYNQGDAESLRCNVILLVECNLEFLRGSGYQTPGLMTCDQNWANLTVLEGLGAHLEVFLLACQFLLLFCPRPPYPPSPTPSRNPPSLQRPPPPSVPSSVPLLTLPPRPNPPTMKRLAPDEIASRRERGLCFTCDEKYHRGHKCASRVFLFLAEGDEPSETDISLPDPQPEPPDPPSPHTPSVLNDPVQAQISFNSLAGHVAPETLRFVGTLADRQVVLLVNGGRTHNFIQAELVSQIGLPCQPTFPLRVMVGNGQTLECNSLCSDVTVIIQSAQFVVDLHVLSISGANIVLGVQWLKSLGPVLTDYTTLTMQFFQHDRMVELKGDTDAHLRLLSSPQFRRLYRRQGDGVCFQITMLPPESDSVDTTSLPRELQSLLLKYEALFQHQQALPPRRDNDHHIHLLP</sequence>
<dbReference type="EMBL" id="QZWG01001024">
    <property type="protein sequence ID" value="RZB41382.1"/>
    <property type="molecule type" value="Genomic_DNA"/>
</dbReference>
<dbReference type="PANTHER" id="PTHR31672:SF13">
    <property type="entry name" value="F-BOX PROTEIN CPR30-LIKE"/>
    <property type="match status" value="1"/>
</dbReference>
<dbReference type="CDD" id="cd00303">
    <property type="entry name" value="retropepsin_like"/>
    <property type="match status" value="1"/>
</dbReference>
<protein>
    <submittedName>
        <fullName evidence="4">F-box/kelch-repeat protein</fullName>
    </submittedName>
</protein>
<dbReference type="SUPFAM" id="SSF81383">
    <property type="entry name" value="F-box domain"/>
    <property type="match status" value="1"/>
</dbReference>
<dbReference type="Pfam" id="PF08284">
    <property type="entry name" value="RVP_2"/>
    <property type="match status" value="1"/>
</dbReference>
<gene>
    <name evidence="4" type="ORF">D0Y65_055274</name>
</gene>
<feature type="domain" description="F-box associated beta-propeller type 1" evidence="3">
    <location>
        <begin position="105"/>
        <end position="314"/>
    </location>
</feature>
<evidence type="ECO:0000256" key="1">
    <source>
        <dbReference type="SAM" id="MobiDB-lite"/>
    </source>
</evidence>
<dbReference type="Pfam" id="PF07734">
    <property type="entry name" value="FBA_1"/>
    <property type="match status" value="1"/>
</dbReference>
<feature type="domain" description="F-box" evidence="2">
    <location>
        <begin position="12"/>
        <end position="49"/>
    </location>
</feature>
<feature type="compositionally biased region" description="Pro residues" evidence="1">
    <location>
        <begin position="423"/>
        <end position="442"/>
    </location>
</feature>
<dbReference type="Gene3D" id="1.20.1280.50">
    <property type="match status" value="1"/>
</dbReference>
<evidence type="ECO:0000313" key="4">
    <source>
        <dbReference type="EMBL" id="RZB41382.1"/>
    </source>
</evidence>
<keyword evidence="5" id="KW-1185">Reference proteome</keyword>
<proteinExistence type="predicted"/>
<feature type="compositionally biased region" description="Pro residues" evidence="1">
    <location>
        <begin position="513"/>
        <end position="525"/>
    </location>
</feature>